<evidence type="ECO:0000256" key="5">
    <source>
        <dbReference type="PROSITE-ProRule" id="PRU00134"/>
    </source>
</evidence>
<keyword evidence="2 5" id="KW-0863">Zinc-finger</keyword>
<dbReference type="InterPro" id="IPR051966">
    <property type="entry name" value="RPAP3"/>
</dbReference>
<protein>
    <recommendedName>
        <fullName evidence="6">MYND-type domain-containing protein</fullName>
    </recommendedName>
</protein>
<dbReference type="Gene3D" id="1.25.40.10">
    <property type="entry name" value="Tetratricopeptide repeat domain"/>
    <property type="match status" value="1"/>
</dbReference>
<dbReference type="PANTHER" id="PTHR46423:SF1">
    <property type="entry name" value="RNA POLYMERASE II-ASSOCIATED PROTEIN 3"/>
    <property type="match status" value="1"/>
</dbReference>
<sequence length="769" mass="88660">MEKKSTKLADSDFDSLNGGELKMLLSQLNDMQGRKNINLDQMGAFSMQKAVQKQALLLGNGPNQEQMRAITCANNLNCFNKAILSCANCKLVAYCSKECQVAHWKEQHKQMCKNGMGKPDWQPDPMFAMEADRLSVEDMFYATMSTDLWGKSPGFDLINFRSNEGKDPNFKCRSYDVFFAAGGDIRFMLMTFDSIEELCKRCDRVNLHLNDISSLVSVRNLLMTYLLVTEGEEAIDFVINLWYSCALTSQQSQYLQNLFIQATGLDQKALKLIKNCSKDRCQNMREFFEMSGLIKADLTDERLKLLIQMYNCLTEEESFMKMKEERNTKFNRNQGMIQKRLGEQEPKHRESLNFFRQHGVLFPMSNAIVQMSSCNNYLNDPDKGWPIDQKLNPLYSWPMKKVLSTNPYNVPENDLYGRLYFFIVDKMKNFIRLMQTRKIQIQITCKNAVTLMEDLKIARKEYDRIDVSTLSDENYVGLGRCLELSAPLLKIRNPHSRLVTTLMNWIAGTKFLNFMSTNPNLKNYYKIKALSEKESGDLFLKILQEDEEHIKKSPFEAMKQIKSGLLSLSTQIRFLRRHPEIFEGFINPFYKVAEKLGLMRVSPNTIVPFVADQENEVILHMNDLHNERYIEWQLIDQKPQLPQILPEYLEEGNISYQQKQFTRAIESYTDGIQIVSNLEGLDKETLTILANLYTKRALCYQNEGKHKQALEDAEYVLANIQSSNKEALQLKANALKNLGRLNDALANFIELLQLSPGTGAQQVLQAPEK</sequence>
<reference evidence="7" key="1">
    <citation type="submission" date="2019-06" db="EMBL/GenBank/DDBJ databases">
        <authorList>
            <person name="Zheng W."/>
        </authorList>
    </citation>
    <scope>NUCLEOTIDE SEQUENCE</scope>
    <source>
        <strain evidence="7">QDHG01</strain>
    </source>
</reference>
<dbReference type="InterPro" id="IPR002893">
    <property type="entry name" value="Znf_MYND"/>
</dbReference>
<feature type="domain" description="MYND-type" evidence="6">
    <location>
        <begin position="75"/>
        <end position="112"/>
    </location>
</feature>
<dbReference type="GO" id="GO:0008270">
    <property type="term" value="F:zinc ion binding"/>
    <property type="evidence" value="ECO:0007669"/>
    <property type="project" value="UniProtKB-KW"/>
</dbReference>
<dbReference type="EMBL" id="RRYP01004312">
    <property type="protein sequence ID" value="TNV82972.1"/>
    <property type="molecule type" value="Genomic_DNA"/>
</dbReference>
<keyword evidence="4" id="KW-0862">Zinc</keyword>
<evidence type="ECO:0000256" key="3">
    <source>
        <dbReference type="ARBA" id="ARBA00022803"/>
    </source>
</evidence>
<accession>A0A8J8NVU2</accession>
<dbReference type="Pfam" id="PF14737">
    <property type="entry name" value="DUF4470"/>
    <property type="match status" value="1"/>
</dbReference>
<evidence type="ECO:0000256" key="4">
    <source>
        <dbReference type="ARBA" id="ARBA00022833"/>
    </source>
</evidence>
<comment type="caution">
    <text evidence="7">The sequence shown here is derived from an EMBL/GenBank/DDBJ whole genome shotgun (WGS) entry which is preliminary data.</text>
</comment>
<dbReference type="OrthoDB" id="2423701at2759"/>
<dbReference type="SMART" id="SM00028">
    <property type="entry name" value="TPR"/>
    <property type="match status" value="3"/>
</dbReference>
<evidence type="ECO:0000256" key="2">
    <source>
        <dbReference type="ARBA" id="ARBA00022771"/>
    </source>
</evidence>
<dbReference type="Proteomes" id="UP000785679">
    <property type="component" value="Unassembled WGS sequence"/>
</dbReference>
<dbReference type="PROSITE" id="PS50865">
    <property type="entry name" value="ZF_MYND_2"/>
    <property type="match status" value="1"/>
</dbReference>
<keyword evidence="3" id="KW-0802">TPR repeat</keyword>
<evidence type="ECO:0000313" key="8">
    <source>
        <dbReference type="Proteomes" id="UP000785679"/>
    </source>
</evidence>
<dbReference type="Pfam" id="PF01753">
    <property type="entry name" value="zf-MYND"/>
    <property type="match status" value="1"/>
</dbReference>
<organism evidence="7 8">
    <name type="scientific">Halteria grandinella</name>
    <dbReference type="NCBI Taxonomy" id="5974"/>
    <lineage>
        <taxon>Eukaryota</taxon>
        <taxon>Sar</taxon>
        <taxon>Alveolata</taxon>
        <taxon>Ciliophora</taxon>
        <taxon>Intramacronucleata</taxon>
        <taxon>Spirotrichea</taxon>
        <taxon>Stichotrichia</taxon>
        <taxon>Sporadotrichida</taxon>
        <taxon>Halteriidae</taxon>
        <taxon>Halteria</taxon>
    </lineage>
</organism>
<dbReference type="InterPro" id="IPR027974">
    <property type="entry name" value="DUF4470"/>
</dbReference>
<dbReference type="InterPro" id="IPR011990">
    <property type="entry name" value="TPR-like_helical_dom_sf"/>
</dbReference>
<dbReference type="PANTHER" id="PTHR46423">
    <property type="entry name" value="RNA POLYMERASE II-ASSOCIATED PROTEIN 3"/>
    <property type="match status" value="1"/>
</dbReference>
<dbReference type="GO" id="GO:0101031">
    <property type="term" value="C:protein folding chaperone complex"/>
    <property type="evidence" value="ECO:0007669"/>
    <property type="project" value="TreeGrafter"/>
</dbReference>
<keyword evidence="1" id="KW-0479">Metal-binding</keyword>
<proteinExistence type="predicted"/>
<dbReference type="SUPFAM" id="SSF144232">
    <property type="entry name" value="HIT/MYND zinc finger-like"/>
    <property type="match status" value="1"/>
</dbReference>
<dbReference type="SUPFAM" id="SSF48452">
    <property type="entry name" value="TPR-like"/>
    <property type="match status" value="1"/>
</dbReference>
<keyword evidence="8" id="KW-1185">Reference proteome</keyword>
<dbReference type="AlphaFoldDB" id="A0A8J8NVU2"/>
<evidence type="ECO:0000259" key="6">
    <source>
        <dbReference type="PROSITE" id="PS50865"/>
    </source>
</evidence>
<gene>
    <name evidence="7" type="ORF">FGO68_gene10127</name>
</gene>
<dbReference type="Gene3D" id="6.10.140.2220">
    <property type="match status" value="1"/>
</dbReference>
<evidence type="ECO:0000256" key="1">
    <source>
        <dbReference type="ARBA" id="ARBA00022723"/>
    </source>
</evidence>
<evidence type="ECO:0000313" key="7">
    <source>
        <dbReference type="EMBL" id="TNV82972.1"/>
    </source>
</evidence>
<name>A0A8J8NVU2_HALGN</name>
<dbReference type="InterPro" id="IPR019734">
    <property type="entry name" value="TPR_rpt"/>
</dbReference>